<reference evidence="2" key="1">
    <citation type="submission" date="2018-04" db="EMBL/GenBank/DDBJ databases">
        <title>Transcriptome of Schizaphis graminum biotype I.</title>
        <authorList>
            <person name="Scully E.D."/>
            <person name="Geib S.M."/>
            <person name="Palmer N.A."/>
            <person name="Koch K."/>
            <person name="Bradshaw J."/>
            <person name="Heng-Moss T."/>
            <person name="Sarath G."/>
        </authorList>
    </citation>
    <scope>NUCLEOTIDE SEQUENCE</scope>
</reference>
<accession>A0A2S2P0U0</accession>
<protein>
    <submittedName>
        <fullName evidence="2">Uncharacterized protein</fullName>
    </submittedName>
</protein>
<dbReference type="AlphaFoldDB" id="A0A2S2P0U0"/>
<evidence type="ECO:0000313" key="2">
    <source>
        <dbReference type="EMBL" id="MBY22994.1"/>
    </source>
</evidence>
<gene>
    <name evidence="2" type="ORF">g.12969</name>
</gene>
<dbReference type="EMBL" id="GGMR01010375">
    <property type="protein sequence ID" value="MBY22994.1"/>
    <property type="molecule type" value="Transcribed_RNA"/>
</dbReference>
<feature type="region of interest" description="Disordered" evidence="1">
    <location>
        <begin position="74"/>
        <end position="112"/>
    </location>
</feature>
<proteinExistence type="predicted"/>
<evidence type="ECO:0000256" key="1">
    <source>
        <dbReference type="SAM" id="MobiDB-lite"/>
    </source>
</evidence>
<organism evidence="2">
    <name type="scientific">Schizaphis graminum</name>
    <name type="common">Green bug aphid</name>
    <dbReference type="NCBI Taxonomy" id="13262"/>
    <lineage>
        <taxon>Eukaryota</taxon>
        <taxon>Metazoa</taxon>
        <taxon>Ecdysozoa</taxon>
        <taxon>Arthropoda</taxon>
        <taxon>Hexapoda</taxon>
        <taxon>Insecta</taxon>
        <taxon>Pterygota</taxon>
        <taxon>Neoptera</taxon>
        <taxon>Paraneoptera</taxon>
        <taxon>Hemiptera</taxon>
        <taxon>Sternorrhyncha</taxon>
        <taxon>Aphidomorpha</taxon>
        <taxon>Aphidoidea</taxon>
        <taxon>Aphididae</taxon>
        <taxon>Aphidini</taxon>
        <taxon>Schizaphis</taxon>
    </lineage>
</organism>
<feature type="compositionally biased region" description="Basic and acidic residues" evidence="1">
    <location>
        <begin position="74"/>
        <end position="88"/>
    </location>
</feature>
<name>A0A2S2P0U0_SCHGA</name>
<sequence length="112" mass="12562">MWKTRLVPGRWIRSGRNPHHVADDLRWPKNTPQNELCCARCDWRPRSTGTFFTPLVEVSGLEDGDTTIRKIQDKARTVSGGKSHEHELSTPNGDDFAHAEPATTAENLAVTI</sequence>